<proteinExistence type="predicted"/>
<keyword evidence="2" id="KW-0812">Transmembrane</keyword>
<reference evidence="3 4" key="1">
    <citation type="submission" date="2024-02" db="EMBL/GenBank/DDBJ databases">
        <title>Haloferula sargassicola NBRC 104335.</title>
        <authorList>
            <person name="Ichikawa N."/>
            <person name="Katano-Makiyama Y."/>
            <person name="Hidaka K."/>
        </authorList>
    </citation>
    <scope>NUCLEOTIDE SEQUENCE [LARGE SCALE GENOMIC DNA]</scope>
    <source>
        <strain evidence="3 4">NBRC 104335</strain>
    </source>
</reference>
<comment type="caution">
    <text evidence="3">The sequence shown here is derived from an EMBL/GenBank/DDBJ whole genome shotgun (WGS) entry which is preliminary data.</text>
</comment>
<feature type="compositionally biased region" description="Pro residues" evidence="1">
    <location>
        <begin position="13"/>
        <end position="47"/>
    </location>
</feature>
<feature type="compositionally biased region" description="Basic and acidic residues" evidence="1">
    <location>
        <begin position="1"/>
        <end position="12"/>
    </location>
</feature>
<feature type="region of interest" description="Disordered" evidence="1">
    <location>
        <begin position="1"/>
        <end position="51"/>
    </location>
</feature>
<dbReference type="RefSeq" id="WP_353568471.1">
    <property type="nucleotide sequence ID" value="NZ_BAABRI010000024.1"/>
</dbReference>
<evidence type="ECO:0000256" key="2">
    <source>
        <dbReference type="SAM" id="Phobius"/>
    </source>
</evidence>
<feature type="transmembrane region" description="Helical" evidence="2">
    <location>
        <begin position="76"/>
        <end position="97"/>
    </location>
</feature>
<feature type="transmembrane region" description="Helical" evidence="2">
    <location>
        <begin position="152"/>
        <end position="170"/>
    </location>
</feature>
<evidence type="ECO:0000313" key="4">
    <source>
        <dbReference type="Proteomes" id="UP001476282"/>
    </source>
</evidence>
<dbReference type="EMBL" id="BAABRI010000024">
    <property type="protein sequence ID" value="GAA5484376.1"/>
    <property type="molecule type" value="Genomic_DNA"/>
</dbReference>
<keyword evidence="2" id="KW-1133">Transmembrane helix</keyword>
<name>A0ABP9US54_9BACT</name>
<organism evidence="3 4">
    <name type="scientific">Haloferula sargassicola</name>
    <dbReference type="NCBI Taxonomy" id="490096"/>
    <lineage>
        <taxon>Bacteria</taxon>
        <taxon>Pseudomonadati</taxon>
        <taxon>Verrucomicrobiota</taxon>
        <taxon>Verrucomicrobiia</taxon>
        <taxon>Verrucomicrobiales</taxon>
        <taxon>Verrucomicrobiaceae</taxon>
        <taxon>Haloferula</taxon>
    </lineage>
</organism>
<keyword evidence="2" id="KW-0472">Membrane</keyword>
<gene>
    <name evidence="3" type="ORF">Hsar01_03620</name>
</gene>
<evidence type="ECO:0008006" key="5">
    <source>
        <dbReference type="Google" id="ProtNLM"/>
    </source>
</evidence>
<sequence>MADDEKKPDLPKPDLPPPSLSKPPKAPPVETTPPPMPPGDTPPPAGSAPPKVIQDVELDEDEVVEPGGIPPINTRLIAAVIDCIVATGLFFAVAQVWGKLSYPAWVAYMMFRDSLPFLPQGGVGKMAMKLRVEKTTGGSITGDWAAGAVRNILMVLPFFGPLVEAIILFTRENQPAQRGLRLGDEWAKTRVVVAPVAPVEPPAA</sequence>
<keyword evidence="4" id="KW-1185">Reference proteome</keyword>
<dbReference type="Proteomes" id="UP001476282">
    <property type="component" value="Unassembled WGS sequence"/>
</dbReference>
<accession>A0ABP9US54</accession>
<evidence type="ECO:0000256" key="1">
    <source>
        <dbReference type="SAM" id="MobiDB-lite"/>
    </source>
</evidence>
<evidence type="ECO:0000313" key="3">
    <source>
        <dbReference type="EMBL" id="GAA5484376.1"/>
    </source>
</evidence>
<protein>
    <recommendedName>
        <fullName evidence="5">RDD domain-containing protein</fullName>
    </recommendedName>
</protein>